<proteinExistence type="predicted"/>
<dbReference type="AlphaFoldDB" id="A0A1Z4UZV8"/>
<keyword evidence="2" id="KW-1185">Reference proteome</keyword>
<gene>
    <name evidence="1" type="ORF">NIES806_10050</name>
</gene>
<accession>A0A1Z4UZV8</accession>
<reference evidence="1 2" key="1">
    <citation type="submission" date="2017-06" db="EMBL/GenBank/DDBJ databases">
        <title>Genome sequencing of cyanobaciteial culture collection at National Institute for Environmental Studies (NIES).</title>
        <authorList>
            <person name="Hirose Y."/>
            <person name="Shimura Y."/>
            <person name="Fujisawa T."/>
            <person name="Nakamura Y."/>
            <person name="Kawachi M."/>
        </authorList>
    </citation>
    <scope>NUCLEOTIDE SEQUENCE [LARGE SCALE GENOMIC DNA]</scope>
    <source>
        <strain evidence="1 2">NIES-806</strain>
    </source>
</reference>
<evidence type="ECO:0000313" key="1">
    <source>
        <dbReference type="EMBL" id="BAZ84812.1"/>
    </source>
</evidence>
<sequence length="57" mass="6594">MIYIILIIIYGSTVLVMLNNQSEGGNREQGKEAIFCNNVQNYGLFLMYSKLSEIFWI</sequence>
<evidence type="ECO:0000313" key="2">
    <source>
        <dbReference type="Proteomes" id="UP000218702"/>
    </source>
</evidence>
<dbReference type="EMBL" id="AP018316">
    <property type="protein sequence ID" value="BAZ84812.1"/>
    <property type="molecule type" value="Genomic_DNA"/>
</dbReference>
<dbReference type="KEGG" id="dcm:NIES806_10050"/>
<dbReference type="Proteomes" id="UP000218702">
    <property type="component" value="Chromosome"/>
</dbReference>
<protein>
    <submittedName>
        <fullName evidence="1">Uncharacterized protein</fullName>
    </submittedName>
</protein>
<name>A0A1Z4UZV8_9CYAN</name>
<organism evidence="1 2">
    <name type="scientific">Dolichospermum compactum NIES-806</name>
    <dbReference type="NCBI Taxonomy" id="1973481"/>
    <lineage>
        <taxon>Bacteria</taxon>
        <taxon>Bacillati</taxon>
        <taxon>Cyanobacteriota</taxon>
        <taxon>Cyanophyceae</taxon>
        <taxon>Nostocales</taxon>
        <taxon>Aphanizomenonaceae</taxon>
        <taxon>Dolichospermum</taxon>
        <taxon>Dolichospermum compactum</taxon>
    </lineage>
</organism>